<keyword evidence="2" id="KW-1185">Reference proteome</keyword>
<protein>
    <submittedName>
        <fullName evidence="1">ATP-binding protein</fullName>
    </submittedName>
</protein>
<evidence type="ECO:0000313" key="1">
    <source>
        <dbReference type="EMBL" id="MCQ4840391.1"/>
    </source>
</evidence>
<dbReference type="RefSeq" id="WP_082942283.1">
    <property type="nucleotide sequence ID" value="NZ_CABKVV010000014.1"/>
</dbReference>
<proteinExistence type="predicted"/>
<evidence type="ECO:0000313" key="2">
    <source>
        <dbReference type="Proteomes" id="UP001524473"/>
    </source>
</evidence>
<dbReference type="GO" id="GO:0005524">
    <property type="term" value="F:ATP binding"/>
    <property type="evidence" value="ECO:0007669"/>
    <property type="project" value="UniProtKB-KW"/>
</dbReference>
<reference evidence="1 2" key="1">
    <citation type="submission" date="2022-06" db="EMBL/GenBank/DDBJ databases">
        <title>Isolation of gut microbiota from human fecal samples.</title>
        <authorList>
            <person name="Pamer E.G."/>
            <person name="Barat B."/>
            <person name="Waligurski E."/>
            <person name="Medina S."/>
            <person name="Paddock L."/>
            <person name="Mostad J."/>
        </authorList>
    </citation>
    <scope>NUCLEOTIDE SEQUENCE [LARGE SCALE GENOMIC DNA]</scope>
    <source>
        <strain evidence="1 2">DFI.9.73</strain>
    </source>
</reference>
<dbReference type="GeneID" id="90533445"/>
<sequence length="315" mass="34850">MAVYMPNEMDFQGKNFSMIISGSPGIGKTTLALSAPDPVLVDFDEGVSRVKARHRKPTIMGKTYEEIRDDIETSQLVKDAKTIVIDTGGAFITYLQDWAIRDNSTVNKQKSSNAISQKGFGAVKAEFVRFTNVLRTVMKKNVIYIFHTVEEKDGDVTKYRLMCEGSARNIVWQPCDLGCYMMITGNKRYLGFTPTEQYFAKGCYGISGLVEVPELTESTPNDLITHLFQKARENIVREASEGAENQAKYEAAMEQVKQIVAGVEDAGSAGAAAEGLKKLEHALSSEREARAMLSARTKDLGLKWDKAAKAYVEEA</sequence>
<gene>
    <name evidence="1" type="ORF">NE695_10765</name>
</gene>
<keyword evidence="1" id="KW-0067">ATP-binding</keyword>
<organism evidence="1 2">
    <name type="scientific">Neglectibacter timonensis</name>
    <dbReference type="NCBI Taxonomy" id="1776382"/>
    <lineage>
        <taxon>Bacteria</taxon>
        <taxon>Bacillati</taxon>
        <taxon>Bacillota</taxon>
        <taxon>Clostridia</taxon>
        <taxon>Eubacteriales</taxon>
        <taxon>Oscillospiraceae</taxon>
        <taxon>Neglectibacter</taxon>
    </lineage>
</organism>
<dbReference type="Pfam" id="PF13479">
    <property type="entry name" value="AAA_24"/>
    <property type="match status" value="1"/>
</dbReference>
<dbReference type="EMBL" id="JANFZH010000023">
    <property type="protein sequence ID" value="MCQ4840391.1"/>
    <property type="molecule type" value="Genomic_DNA"/>
</dbReference>
<keyword evidence="1" id="KW-0547">Nucleotide-binding</keyword>
<dbReference type="Proteomes" id="UP001524473">
    <property type="component" value="Unassembled WGS sequence"/>
</dbReference>
<name>A0ABT1S0E6_9FIRM</name>
<accession>A0ABT1S0E6</accession>
<comment type="caution">
    <text evidence="1">The sequence shown here is derived from an EMBL/GenBank/DDBJ whole genome shotgun (WGS) entry which is preliminary data.</text>
</comment>